<protein>
    <submittedName>
        <fullName evidence="1">Uncharacterized protein</fullName>
    </submittedName>
</protein>
<dbReference type="Proteomes" id="UP000565205">
    <property type="component" value="Unassembled WGS sequence"/>
</dbReference>
<accession>A0A850NVZ3</accession>
<sequence>GDRGVFVLLDRRMPSRLLGAFPRGVAVERVGLAQAAAAIRDFLPPA</sequence>
<feature type="non-terminal residue" evidence="1">
    <location>
        <position position="1"/>
    </location>
</feature>
<proteinExistence type="predicted"/>
<organism evidence="1 2">
    <name type="scientific">Endobacter medicaginis</name>
    <dbReference type="NCBI Taxonomy" id="1181271"/>
    <lineage>
        <taxon>Bacteria</taxon>
        <taxon>Pseudomonadati</taxon>
        <taxon>Pseudomonadota</taxon>
        <taxon>Alphaproteobacteria</taxon>
        <taxon>Acetobacterales</taxon>
        <taxon>Acetobacteraceae</taxon>
        <taxon>Endobacter</taxon>
    </lineage>
</organism>
<gene>
    <name evidence="1" type="ORF">HUK83_15040</name>
</gene>
<dbReference type="AlphaFoldDB" id="A0A850NVZ3"/>
<reference evidence="1 2" key="1">
    <citation type="submission" date="2020-06" db="EMBL/GenBank/DDBJ databases">
        <title>Description of novel acetic acid bacteria.</title>
        <authorList>
            <person name="Sombolestani A."/>
        </authorList>
    </citation>
    <scope>NUCLEOTIDE SEQUENCE [LARGE SCALE GENOMIC DNA]</scope>
    <source>
        <strain evidence="1 2">LMG 26838</strain>
    </source>
</reference>
<comment type="caution">
    <text evidence="1">The sequence shown here is derived from an EMBL/GenBank/DDBJ whole genome shotgun (WGS) entry which is preliminary data.</text>
</comment>
<dbReference type="EMBL" id="JABXXQ010000442">
    <property type="protein sequence ID" value="NVN31642.1"/>
    <property type="molecule type" value="Genomic_DNA"/>
</dbReference>
<evidence type="ECO:0000313" key="2">
    <source>
        <dbReference type="Proteomes" id="UP000565205"/>
    </source>
</evidence>
<evidence type="ECO:0000313" key="1">
    <source>
        <dbReference type="EMBL" id="NVN31642.1"/>
    </source>
</evidence>
<name>A0A850NVZ3_9PROT</name>